<dbReference type="RefSeq" id="WP_114030471.1">
    <property type="nucleotide sequence ID" value="NZ_QOIL01000011.1"/>
</dbReference>
<dbReference type="InterPro" id="IPR045592">
    <property type="entry name" value="DUF6461"/>
</dbReference>
<evidence type="ECO:0000313" key="2">
    <source>
        <dbReference type="Proteomes" id="UP000253094"/>
    </source>
</evidence>
<dbReference type="AlphaFoldDB" id="A0A367FGK4"/>
<reference evidence="1 2" key="1">
    <citation type="submission" date="2018-06" db="EMBL/GenBank/DDBJ databases">
        <title>Sphaerisporangium craniellae sp. nov., isolated from a marine sponge in the South China Sea.</title>
        <authorList>
            <person name="Li L."/>
        </authorList>
    </citation>
    <scope>NUCLEOTIDE SEQUENCE [LARGE SCALE GENOMIC DNA]</scope>
    <source>
        <strain evidence="1 2">CCTCC AA 208026</strain>
    </source>
</reference>
<keyword evidence="2" id="KW-1185">Reference proteome</keyword>
<sequence>MKPAERLYDLLSSYDDSDVSMWRFYAVWCEGIAVEEAVLLLSADPDTATPATFVGWGPGSDGSGDEDSGLLVGTISAWVVLIGDHRCTEDEALSALSENNRRTLGISWDSHDDNTLKYARDGELITVLDIFDTSDRSGRDPDALDPYLHGLRFNIDERKPGEPMVEPHESFHLRAGRHRQDGRPGDRQGMAGLDAHLLHRASGQLRVVRACPRQAASASPATSDPLSTADHAGLYYGAPAISFPLHVAQADGIPLLTRCARR</sequence>
<dbReference type="OrthoDB" id="3526760at2"/>
<proteinExistence type="predicted"/>
<dbReference type="Pfam" id="PF20062">
    <property type="entry name" value="DUF6461"/>
    <property type="match status" value="1"/>
</dbReference>
<comment type="caution">
    <text evidence="1">The sequence shown here is derived from an EMBL/GenBank/DDBJ whole genome shotgun (WGS) entry which is preliminary data.</text>
</comment>
<protein>
    <submittedName>
        <fullName evidence="1">Uncharacterized protein</fullName>
    </submittedName>
</protein>
<dbReference type="Proteomes" id="UP000253094">
    <property type="component" value="Unassembled WGS sequence"/>
</dbReference>
<evidence type="ECO:0000313" key="1">
    <source>
        <dbReference type="EMBL" id="RCG29434.1"/>
    </source>
</evidence>
<gene>
    <name evidence="1" type="ORF">DQ384_20525</name>
</gene>
<organism evidence="1 2">
    <name type="scientific">Sphaerisporangium album</name>
    <dbReference type="NCBI Taxonomy" id="509200"/>
    <lineage>
        <taxon>Bacteria</taxon>
        <taxon>Bacillati</taxon>
        <taxon>Actinomycetota</taxon>
        <taxon>Actinomycetes</taxon>
        <taxon>Streptosporangiales</taxon>
        <taxon>Streptosporangiaceae</taxon>
        <taxon>Sphaerisporangium</taxon>
    </lineage>
</organism>
<name>A0A367FGK4_9ACTN</name>
<dbReference type="EMBL" id="QOIL01000011">
    <property type="protein sequence ID" value="RCG29434.1"/>
    <property type="molecule type" value="Genomic_DNA"/>
</dbReference>
<accession>A0A367FGK4</accession>